<name>A0A6J7VL11_9CAUD</name>
<proteinExistence type="predicted"/>
<dbReference type="Gene3D" id="3.90.550.40">
    <property type="match status" value="1"/>
</dbReference>
<dbReference type="SUPFAM" id="SSF53448">
    <property type="entry name" value="Nucleotide-diphospho-sugar transferases"/>
    <property type="match status" value="1"/>
</dbReference>
<dbReference type="EMBL" id="LR798192">
    <property type="protein sequence ID" value="CAB5079657.1"/>
    <property type="molecule type" value="Genomic_DNA"/>
</dbReference>
<protein>
    <submittedName>
        <fullName evidence="1">Uncharacterized protein</fullName>
    </submittedName>
</protein>
<gene>
    <name evidence="1" type="ORF">UFOVP146_65</name>
</gene>
<accession>A0A6J7VL11</accession>
<reference evidence="1" key="1">
    <citation type="submission" date="2020-05" db="EMBL/GenBank/DDBJ databases">
        <authorList>
            <person name="Chiriac C."/>
            <person name="Salcher M."/>
            <person name="Ghai R."/>
            <person name="Kavagutti S V."/>
        </authorList>
    </citation>
    <scope>NUCLEOTIDE SEQUENCE</scope>
</reference>
<organism evidence="1">
    <name type="scientific">uncultured Caudovirales phage</name>
    <dbReference type="NCBI Taxonomy" id="2100421"/>
    <lineage>
        <taxon>Viruses</taxon>
        <taxon>Duplodnaviria</taxon>
        <taxon>Heunggongvirae</taxon>
        <taxon>Uroviricota</taxon>
        <taxon>Caudoviricetes</taxon>
        <taxon>Peduoviridae</taxon>
        <taxon>Maltschvirus</taxon>
        <taxon>Maltschvirus maltsch</taxon>
    </lineage>
</organism>
<dbReference type="InterPro" id="IPR029044">
    <property type="entry name" value="Nucleotide-diphossugar_trans"/>
</dbReference>
<sequence length="214" mass="24125">MIATPVYDGKVELDFMTSLFNTLELCMLNNIEMTMKTVIGCSLIQKARNELFKLAYDAGVDDLVFIDSDQAWTKEDFGRLLDAKGDVVGGAVVSKNDLVHFNVKTFEPSFKFDGDMIEARAIGTGFFRITKRAIKMMWEASDEYVDGEHKSRNVFEVKVVDGQLVGEDVCFCDKWRALGEKVYVHPSISISHIGKKRYSGSFEDYVRIANDKSA</sequence>
<evidence type="ECO:0000313" key="1">
    <source>
        <dbReference type="EMBL" id="CAB5079657.1"/>
    </source>
</evidence>